<feature type="transmembrane region" description="Helical" evidence="7">
    <location>
        <begin position="155"/>
        <end position="177"/>
    </location>
</feature>
<name>A0A7Y9EDC2_9ACTN</name>
<keyword evidence="3" id="KW-1003">Cell membrane</keyword>
<dbReference type="InterPro" id="IPR036259">
    <property type="entry name" value="MFS_trans_sf"/>
</dbReference>
<evidence type="ECO:0000256" key="5">
    <source>
        <dbReference type="ARBA" id="ARBA00022989"/>
    </source>
</evidence>
<keyword evidence="2" id="KW-0813">Transport</keyword>
<accession>A0A7Y9EDC2</accession>
<feature type="transmembrane region" description="Helical" evidence="7">
    <location>
        <begin position="117"/>
        <end position="134"/>
    </location>
</feature>
<dbReference type="Proteomes" id="UP000529783">
    <property type="component" value="Unassembled WGS sequence"/>
</dbReference>
<dbReference type="AlphaFoldDB" id="A0A7Y9EDC2"/>
<dbReference type="PANTHER" id="PTHR23517:SF2">
    <property type="entry name" value="MULTIDRUG RESISTANCE PROTEIN MDTH"/>
    <property type="match status" value="1"/>
</dbReference>
<feature type="transmembrane region" description="Helical" evidence="7">
    <location>
        <begin position="31"/>
        <end position="55"/>
    </location>
</feature>
<feature type="transmembrane region" description="Helical" evidence="7">
    <location>
        <begin position="354"/>
        <end position="375"/>
    </location>
</feature>
<feature type="transmembrane region" description="Helical" evidence="7">
    <location>
        <begin position="292"/>
        <end position="315"/>
    </location>
</feature>
<dbReference type="PROSITE" id="PS50850">
    <property type="entry name" value="MFS"/>
    <property type="match status" value="1"/>
</dbReference>
<organism evidence="9 10">
    <name type="scientific">Actinomadura luteofluorescens</name>
    <dbReference type="NCBI Taxonomy" id="46163"/>
    <lineage>
        <taxon>Bacteria</taxon>
        <taxon>Bacillati</taxon>
        <taxon>Actinomycetota</taxon>
        <taxon>Actinomycetes</taxon>
        <taxon>Streptosporangiales</taxon>
        <taxon>Thermomonosporaceae</taxon>
        <taxon>Actinomadura</taxon>
    </lineage>
</organism>
<dbReference type="InterPro" id="IPR020846">
    <property type="entry name" value="MFS_dom"/>
</dbReference>
<gene>
    <name evidence="9" type="ORF">BJY14_001586</name>
</gene>
<dbReference type="InterPro" id="IPR050171">
    <property type="entry name" value="MFS_Transporters"/>
</dbReference>
<evidence type="ECO:0000313" key="10">
    <source>
        <dbReference type="Proteomes" id="UP000529783"/>
    </source>
</evidence>
<keyword evidence="4 7" id="KW-0812">Transmembrane</keyword>
<keyword evidence="10" id="KW-1185">Reference proteome</keyword>
<evidence type="ECO:0000313" key="9">
    <source>
        <dbReference type="EMBL" id="NYD45603.1"/>
    </source>
</evidence>
<dbReference type="RefSeq" id="WP_312879059.1">
    <property type="nucleotide sequence ID" value="NZ_JACCBA010000001.1"/>
</dbReference>
<evidence type="ECO:0000256" key="7">
    <source>
        <dbReference type="SAM" id="Phobius"/>
    </source>
</evidence>
<evidence type="ECO:0000256" key="4">
    <source>
        <dbReference type="ARBA" id="ARBA00022692"/>
    </source>
</evidence>
<evidence type="ECO:0000256" key="3">
    <source>
        <dbReference type="ARBA" id="ARBA00022475"/>
    </source>
</evidence>
<feature type="transmembrane region" description="Helical" evidence="7">
    <location>
        <begin position="183"/>
        <end position="203"/>
    </location>
</feature>
<feature type="transmembrane region" description="Helical" evidence="7">
    <location>
        <begin position="381"/>
        <end position="400"/>
    </location>
</feature>
<keyword evidence="6 7" id="KW-0472">Membrane</keyword>
<feature type="transmembrane region" description="Helical" evidence="7">
    <location>
        <begin position="263"/>
        <end position="285"/>
    </location>
</feature>
<evidence type="ECO:0000256" key="2">
    <source>
        <dbReference type="ARBA" id="ARBA00022448"/>
    </source>
</evidence>
<feature type="transmembrane region" description="Helical" evidence="7">
    <location>
        <begin position="223"/>
        <end position="243"/>
    </location>
</feature>
<dbReference type="EMBL" id="JACCBA010000001">
    <property type="protein sequence ID" value="NYD45603.1"/>
    <property type="molecule type" value="Genomic_DNA"/>
</dbReference>
<comment type="caution">
    <text evidence="9">The sequence shown here is derived from an EMBL/GenBank/DDBJ whole genome shotgun (WGS) entry which is preliminary data.</text>
</comment>
<sequence>MTTLEETPVGPSPGRFAAFLRPRVGGFPRPFWVLWAGTLLNRLGTMVEPFLGLYLTSMRGLSLAQAGVTMAVLGAGSLAGQLAGGLLADRLGRRATLTLATVGTGAAMLALGYAQGLPAILAAALVLGLLLDMYRPAAQAMVADIISPAERPRAFGLLFWAINLGWAVAMVLGGTLAQQGFLWLFWIDALTCAAFGLLVWRAIPETRTRDARAERTGGFGRVLRDRVMVGYVLVTLIYTFVLMQGMTTMPLAMKQDGLGPRSYGLAIAANGALIIIVQPLVNAWLARRDHSLVLVAGFALVGVGYGLTSLASSLAAYTATILVWTLGEIIAASVLQAVVADLAPAGLRGRYGGLYGMAWSGGFLLAPLGGTQLLGAGGAPALWLTCGGLALAAAAAQLALGPAIRRRRAAALAADFSSK</sequence>
<dbReference type="InterPro" id="IPR011701">
    <property type="entry name" value="MFS"/>
</dbReference>
<dbReference type="Pfam" id="PF07690">
    <property type="entry name" value="MFS_1"/>
    <property type="match status" value="1"/>
</dbReference>
<comment type="subcellular location">
    <subcellularLocation>
        <location evidence="1">Cell membrane</location>
        <topology evidence="1">Multi-pass membrane protein</topology>
    </subcellularLocation>
</comment>
<evidence type="ECO:0000259" key="8">
    <source>
        <dbReference type="PROSITE" id="PS50850"/>
    </source>
</evidence>
<dbReference type="CDD" id="cd17329">
    <property type="entry name" value="MFS_MdtH_MDR_like"/>
    <property type="match status" value="1"/>
</dbReference>
<protein>
    <submittedName>
        <fullName evidence="9">MFS family permease</fullName>
    </submittedName>
</protein>
<keyword evidence="5 7" id="KW-1133">Transmembrane helix</keyword>
<dbReference type="SUPFAM" id="SSF103473">
    <property type="entry name" value="MFS general substrate transporter"/>
    <property type="match status" value="1"/>
</dbReference>
<dbReference type="Gene3D" id="1.20.1250.20">
    <property type="entry name" value="MFS general substrate transporter like domains"/>
    <property type="match status" value="1"/>
</dbReference>
<dbReference type="InterPro" id="IPR005829">
    <property type="entry name" value="Sugar_transporter_CS"/>
</dbReference>
<dbReference type="GO" id="GO:0005886">
    <property type="term" value="C:plasma membrane"/>
    <property type="evidence" value="ECO:0007669"/>
    <property type="project" value="UniProtKB-SubCell"/>
</dbReference>
<feature type="transmembrane region" description="Helical" evidence="7">
    <location>
        <begin position="321"/>
        <end position="342"/>
    </location>
</feature>
<dbReference type="PANTHER" id="PTHR23517">
    <property type="entry name" value="RESISTANCE PROTEIN MDTM, PUTATIVE-RELATED-RELATED"/>
    <property type="match status" value="1"/>
</dbReference>
<evidence type="ECO:0000256" key="6">
    <source>
        <dbReference type="ARBA" id="ARBA00023136"/>
    </source>
</evidence>
<evidence type="ECO:0000256" key="1">
    <source>
        <dbReference type="ARBA" id="ARBA00004651"/>
    </source>
</evidence>
<feature type="transmembrane region" description="Helical" evidence="7">
    <location>
        <begin position="67"/>
        <end position="88"/>
    </location>
</feature>
<dbReference type="GO" id="GO:0022857">
    <property type="term" value="F:transmembrane transporter activity"/>
    <property type="evidence" value="ECO:0007669"/>
    <property type="project" value="InterPro"/>
</dbReference>
<reference evidence="9 10" key="1">
    <citation type="submission" date="2020-07" db="EMBL/GenBank/DDBJ databases">
        <title>Sequencing the genomes of 1000 actinobacteria strains.</title>
        <authorList>
            <person name="Klenk H.-P."/>
        </authorList>
    </citation>
    <scope>NUCLEOTIDE SEQUENCE [LARGE SCALE GENOMIC DNA]</scope>
    <source>
        <strain evidence="9 10">DSM 40398</strain>
    </source>
</reference>
<feature type="domain" description="Major facilitator superfamily (MFS) profile" evidence="8">
    <location>
        <begin position="30"/>
        <end position="405"/>
    </location>
</feature>
<proteinExistence type="predicted"/>
<dbReference type="PROSITE" id="PS00216">
    <property type="entry name" value="SUGAR_TRANSPORT_1"/>
    <property type="match status" value="1"/>
</dbReference>